<proteinExistence type="predicted"/>
<feature type="region of interest" description="Disordered" evidence="1">
    <location>
        <begin position="196"/>
        <end position="240"/>
    </location>
</feature>
<dbReference type="EMBL" id="JASCZI010242050">
    <property type="protein sequence ID" value="MED6209297.1"/>
    <property type="molecule type" value="Genomic_DNA"/>
</dbReference>
<reference evidence="2 3" key="1">
    <citation type="journal article" date="2023" name="Plants (Basel)">
        <title>Bridging the Gap: Combining Genomics and Transcriptomics Approaches to Understand Stylosanthes scabra, an Orphan Legume from the Brazilian Caatinga.</title>
        <authorList>
            <person name="Ferreira-Neto J.R.C."/>
            <person name="da Silva M.D."/>
            <person name="Binneck E."/>
            <person name="de Melo N.F."/>
            <person name="da Silva R.H."/>
            <person name="de Melo A.L.T.M."/>
            <person name="Pandolfi V."/>
            <person name="Bustamante F.O."/>
            <person name="Brasileiro-Vidal A.C."/>
            <person name="Benko-Iseppon A.M."/>
        </authorList>
    </citation>
    <scope>NUCLEOTIDE SEQUENCE [LARGE SCALE GENOMIC DNA]</scope>
    <source>
        <tissue evidence="2">Leaves</tissue>
    </source>
</reference>
<dbReference type="Proteomes" id="UP001341840">
    <property type="component" value="Unassembled WGS sequence"/>
</dbReference>
<evidence type="ECO:0000256" key="1">
    <source>
        <dbReference type="SAM" id="MobiDB-lite"/>
    </source>
</evidence>
<feature type="compositionally biased region" description="Polar residues" evidence="1">
    <location>
        <begin position="214"/>
        <end position="240"/>
    </location>
</feature>
<evidence type="ECO:0000313" key="3">
    <source>
        <dbReference type="Proteomes" id="UP001341840"/>
    </source>
</evidence>
<gene>
    <name evidence="2" type="ORF">PIB30_053310</name>
</gene>
<name>A0ABU6YFW8_9FABA</name>
<comment type="caution">
    <text evidence="2">The sequence shown here is derived from an EMBL/GenBank/DDBJ whole genome shotgun (WGS) entry which is preliminary data.</text>
</comment>
<sequence>MKDRKRPGPDDWSSGKYERWSSSASSGSVQVRAWKVGEVFMKKVGRLVFSNNSSLPLCVWRTRRVDSSVEIEDGISSEPKLRRKDDENRFLSRHLRSGASSPRPGAKIAHSEPTIRDPRLGVLPTRLGVLPHVEFRKQPRLGVSNTRLGVPSSKSHGAISFQRLSVQPVTPSVPCSASLGSKQRPSIAINGAIKHPTKPTLRRHTHMPKRWHQGLQQVSSHTQRQTSTPRHGSCSMTQQP</sequence>
<feature type="region of interest" description="Disordered" evidence="1">
    <location>
        <begin position="1"/>
        <end position="29"/>
    </location>
</feature>
<keyword evidence="3" id="KW-1185">Reference proteome</keyword>
<organism evidence="2 3">
    <name type="scientific">Stylosanthes scabra</name>
    <dbReference type="NCBI Taxonomy" id="79078"/>
    <lineage>
        <taxon>Eukaryota</taxon>
        <taxon>Viridiplantae</taxon>
        <taxon>Streptophyta</taxon>
        <taxon>Embryophyta</taxon>
        <taxon>Tracheophyta</taxon>
        <taxon>Spermatophyta</taxon>
        <taxon>Magnoliopsida</taxon>
        <taxon>eudicotyledons</taxon>
        <taxon>Gunneridae</taxon>
        <taxon>Pentapetalae</taxon>
        <taxon>rosids</taxon>
        <taxon>fabids</taxon>
        <taxon>Fabales</taxon>
        <taxon>Fabaceae</taxon>
        <taxon>Papilionoideae</taxon>
        <taxon>50 kb inversion clade</taxon>
        <taxon>dalbergioids sensu lato</taxon>
        <taxon>Dalbergieae</taxon>
        <taxon>Pterocarpus clade</taxon>
        <taxon>Stylosanthes</taxon>
    </lineage>
</organism>
<protein>
    <submittedName>
        <fullName evidence="2">Uncharacterized protein</fullName>
    </submittedName>
</protein>
<accession>A0ABU6YFW8</accession>
<feature type="compositionally biased region" description="Basic residues" evidence="1">
    <location>
        <begin position="196"/>
        <end position="212"/>
    </location>
</feature>
<evidence type="ECO:0000313" key="2">
    <source>
        <dbReference type="EMBL" id="MED6209297.1"/>
    </source>
</evidence>